<dbReference type="Proteomes" id="UP000215590">
    <property type="component" value="Unassembled WGS sequence"/>
</dbReference>
<dbReference type="InterPro" id="IPR005175">
    <property type="entry name" value="PPC_dom"/>
</dbReference>
<dbReference type="PANTHER" id="PTHR34988:SF1">
    <property type="entry name" value="DNA-BINDING PROTEIN"/>
    <property type="match status" value="1"/>
</dbReference>
<dbReference type="PANTHER" id="PTHR34988">
    <property type="entry name" value="PROTEIN, PUTATIVE-RELATED"/>
    <property type="match status" value="1"/>
</dbReference>
<dbReference type="EMBL" id="NNRJ01000049">
    <property type="protein sequence ID" value="OYR15929.1"/>
    <property type="molecule type" value="Genomic_DNA"/>
</dbReference>
<dbReference type="SUPFAM" id="SSF117856">
    <property type="entry name" value="AF0104/ALDC/Ptd012-like"/>
    <property type="match status" value="1"/>
</dbReference>
<feature type="domain" description="PPC" evidence="1">
    <location>
        <begin position="7"/>
        <end position="145"/>
    </location>
</feature>
<comment type="caution">
    <text evidence="2">The sequence shown here is derived from an EMBL/GenBank/DDBJ whole genome shotgun (WGS) entry which is preliminary data.</text>
</comment>
<dbReference type="RefSeq" id="WP_094507588.1">
    <property type="nucleotide sequence ID" value="NZ_JBHEEK010000019.1"/>
</dbReference>
<proteinExistence type="predicted"/>
<evidence type="ECO:0000259" key="1">
    <source>
        <dbReference type="PROSITE" id="PS51742"/>
    </source>
</evidence>
<organism evidence="2 3">
    <name type="scientific">Brucella thiophenivorans</name>
    <dbReference type="NCBI Taxonomy" id="571255"/>
    <lineage>
        <taxon>Bacteria</taxon>
        <taxon>Pseudomonadati</taxon>
        <taxon>Pseudomonadota</taxon>
        <taxon>Alphaproteobacteria</taxon>
        <taxon>Hyphomicrobiales</taxon>
        <taxon>Brucellaceae</taxon>
        <taxon>Brucella/Ochrobactrum group</taxon>
        <taxon>Brucella</taxon>
    </lineage>
</organism>
<protein>
    <recommendedName>
        <fullName evidence="1">PPC domain-containing protein</fullName>
    </recommendedName>
</protein>
<dbReference type="Pfam" id="PF03479">
    <property type="entry name" value="PCC"/>
    <property type="match status" value="1"/>
</dbReference>
<gene>
    <name evidence="2" type="ORF">CEV31_2649</name>
</gene>
<dbReference type="CDD" id="cd11378">
    <property type="entry name" value="DUF296"/>
    <property type="match status" value="1"/>
</dbReference>
<dbReference type="PIRSF" id="PIRSF016702">
    <property type="entry name" value="DNA_bp_PD1"/>
    <property type="match status" value="1"/>
</dbReference>
<accession>A0A256FM73</accession>
<dbReference type="Gene3D" id="3.30.1330.80">
    <property type="entry name" value="Hypothetical protein, similar to alpha- acetolactate decarboxylase, domain 2"/>
    <property type="match status" value="1"/>
</dbReference>
<reference evidence="2 3" key="1">
    <citation type="submission" date="2017-07" db="EMBL/GenBank/DDBJ databases">
        <title>Phylogenetic study on the rhizospheric bacterium Ochrobactrum sp. A44.</title>
        <authorList>
            <person name="Krzyzanowska D.M."/>
            <person name="Ossowicki A."/>
            <person name="Rajewska M."/>
            <person name="Maciag T."/>
            <person name="Kaczynski Z."/>
            <person name="Czerwicka M."/>
            <person name="Jafra S."/>
        </authorList>
    </citation>
    <scope>NUCLEOTIDE SEQUENCE [LARGE SCALE GENOMIC DNA]</scope>
    <source>
        <strain evidence="2 3">DSM 7216</strain>
    </source>
</reference>
<evidence type="ECO:0000313" key="2">
    <source>
        <dbReference type="EMBL" id="OYR15929.1"/>
    </source>
</evidence>
<name>A0A256FM73_9HYPH</name>
<dbReference type="PROSITE" id="PS51742">
    <property type="entry name" value="PPC"/>
    <property type="match status" value="1"/>
</dbReference>
<dbReference type="AlphaFoldDB" id="A0A256FM73"/>
<keyword evidence="3" id="KW-1185">Reference proteome</keyword>
<evidence type="ECO:0000313" key="3">
    <source>
        <dbReference type="Proteomes" id="UP000215590"/>
    </source>
</evidence>
<sequence length="146" mass="15971">MQSKLLSNDGDRVFILIVEPGEEAFASIKDFAIDQNINAASVTAIGAFEKATLAFFDILSQQYNDIPVNVQSEVLSLMGDITLDEHGKPNPHLHAVLGLSDGHTRGGHFVRGYVRPTLEVIVRETPAALRRTYRPEFGIALIDPTA</sequence>
<dbReference type="OrthoDB" id="9798999at2"/>
<dbReference type="InterPro" id="IPR025707">
    <property type="entry name" value="DNA_bp_PD1"/>
</dbReference>